<evidence type="ECO:0000313" key="2">
    <source>
        <dbReference type="EMBL" id="KAJ7719054.1"/>
    </source>
</evidence>
<feature type="compositionally biased region" description="Basic residues" evidence="1">
    <location>
        <begin position="66"/>
        <end position="77"/>
    </location>
</feature>
<protein>
    <submittedName>
        <fullName evidence="2">Uncharacterized protein</fullName>
    </submittedName>
</protein>
<evidence type="ECO:0000256" key="1">
    <source>
        <dbReference type="SAM" id="MobiDB-lite"/>
    </source>
</evidence>
<reference evidence="2" key="1">
    <citation type="submission" date="2023-03" db="EMBL/GenBank/DDBJ databases">
        <title>Massive genome expansion in bonnet fungi (Mycena s.s.) driven by repeated elements and novel gene families across ecological guilds.</title>
        <authorList>
            <consortium name="Lawrence Berkeley National Laboratory"/>
            <person name="Harder C.B."/>
            <person name="Miyauchi S."/>
            <person name="Viragh M."/>
            <person name="Kuo A."/>
            <person name="Thoen E."/>
            <person name="Andreopoulos B."/>
            <person name="Lu D."/>
            <person name="Skrede I."/>
            <person name="Drula E."/>
            <person name="Henrissat B."/>
            <person name="Morin E."/>
            <person name="Kohler A."/>
            <person name="Barry K."/>
            <person name="LaButti K."/>
            <person name="Morin E."/>
            <person name="Salamov A."/>
            <person name="Lipzen A."/>
            <person name="Mereny Z."/>
            <person name="Hegedus B."/>
            <person name="Baldrian P."/>
            <person name="Stursova M."/>
            <person name="Weitz H."/>
            <person name="Taylor A."/>
            <person name="Grigoriev I.V."/>
            <person name="Nagy L.G."/>
            <person name="Martin F."/>
            <person name="Kauserud H."/>
        </authorList>
    </citation>
    <scope>NUCLEOTIDE SEQUENCE</scope>
    <source>
        <strain evidence="2">CBHHK182m</strain>
    </source>
</reference>
<evidence type="ECO:0000313" key="3">
    <source>
        <dbReference type="Proteomes" id="UP001215598"/>
    </source>
</evidence>
<dbReference type="AlphaFoldDB" id="A0AAD7HEX0"/>
<keyword evidence="3" id="KW-1185">Reference proteome</keyword>
<feature type="region of interest" description="Disordered" evidence="1">
    <location>
        <begin position="46"/>
        <end position="128"/>
    </location>
</feature>
<organism evidence="2 3">
    <name type="scientific">Mycena metata</name>
    <dbReference type="NCBI Taxonomy" id="1033252"/>
    <lineage>
        <taxon>Eukaryota</taxon>
        <taxon>Fungi</taxon>
        <taxon>Dikarya</taxon>
        <taxon>Basidiomycota</taxon>
        <taxon>Agaricomycotina</taxon>
        <taxon>Agaricomycetes</taxon>
        <taxon>Agaricomycetidae</taxon>
        <taxon>Agaricales</taxon>
        <taxon>Marasmiineae</taxon>
        <taxon>Mycenaceae</taxon>
        <taxon>Mycena</taxon>
    </lineage>
</organism>
<comment type="caution">
    <text evidence="2">The sequence shown here is derived from an EMBL/GenBank/DDBJ whole genome shotgun (WGS) entry which is preliminary data.</text>
</comment>
<name>A0AAD7HEX0_9AGAR</name>
<dbReference type="EMBL" id="JARKIB010000257">
    <property type="protein sequence ID" value="KAJ7719054.1"/>
    <property type="molecule type" value="Genomic_DNA"/>
</dbReference>
<sequence length="355" mass="38976">MESPTSGPGARARTNVDESEEAALVFFGKMLYGKREVSVSFLRVGRRKQERVGHERQGGNTAAPPRRSRFSQRRSTPHAHANIASTCGGGARDRVPPTPAPTPTHDLTLHRRRTSSSPHKEFALTNTDTAPKIRAPAIGWICGSGMREISPMGPNDVGVGGGGVAVREGGGAGERGSGKRGWILVCEEEGRAHRRLRNIATYTESQPRTRRHTQTQMQLRCNYPPKKDVLARIRKRMRMQFPRPPHPFVQRPMNKARALRLPYGAERRSRSTVPTTSVGTNAHPLARTLCTSFPGHQINARAAPTPSYASSKAPLCARIRINSSAHPRRFGYAFTAAQRSKLGRTRCSAGEDDSD</sequence>
<proteinExistence type="predicted"/>
<gene>
    <name evidence="2" type="ORF">B0H16DRAFT_1700430</name>
</gene>
<accession>A0AAD7HEX0</accession>
<dbReference type="Proteomes" id="UP001215598">
    <property type="component" value="Unassembled WGS sequence"/>
</dbReference>